<organism evidence="1 2">
    <name type="scientific">Rhabditophanes sp. KR3021</name>
    <dbReference type="NCBI Taxonomy" id="114890"/>
    <lineage>
        <taxon>Eukaryota</taxon>
        <taxon>Metazoa</taxon>
        <taxon>Ecdysozoa</taxon>
        <taxon>Nematoda</taxon>
        <taxon>Chromadorea</taxon>
        <taxon>Rhabditida</taxon>
        <taxon>Tylenchina</taxon>
        <taxon>Panagrolaimomorpha</taxon>
        <taxon>Strongyloidoidea</taxon>
        <taxon>Alloionematidae</taxon>
        <taxon>Rhabditophanes</taxon>
    </lineage>
</organism>
<dbReference type="WBParaSite" id="RSKR_0000602300.1">
    <property type="protein sequence ID" value="RSKR_0000602300.1"/>
    <property type="gene ID" value="RSKR_0000602300"/>
</dbReference>
<name>A0AC35TYR2_9BILA</name>
<dbReference type="Proteomes" id="UP000095286">
    <property type="component" value="Unplaced"/>
</dbReference>
<accession>A0AC35TYR2</accession>
<sequence length="129" mass="14337">MCTSFKVVLLSIAIASVALAAPTLPSFLMELTQAQSREYTSIRNNNSLTKAQVATAEDAWAGKQTPNILASYQEYKTKLAAYNTELEARYEINAKNLTTKVKPSGFKLKLLKQIKISPTNKKMMKSIDF</sequence>
<evidence type="ECO:0000313" key="1">
    <source>
        <dbReference type="Proteomes" id="UP000095286"/>
    </source>
</evidence>
<reference evidence="2" key="1">
    <citation type="submission" date="2016-11" db="UniProtKB">
        <authorList>
            <consortium name="WormBaseParasite"/>
        </authorList>
    </citation>
    <scope>IDENTIFICATION</scope>
    <source>
        <strain evidence="2">KR3021</strain>
    </source>
</reference>
<protein>
    <submittedName>
        <fullName evidence="2">DUF148 domain-containing protein</fullName>
    </submittedName>
</protein>
<evidence type="ECO:0000313" key="2">
    <source>
        <dbReference type="WBParaSite" id="RSKR_0000602300.1"/>
    </source>
</evidence>
<proteinExistence type="predicted"/>